<dbReference type="EMBL" id="JAYDYQ010000942">
    <property type="protein sequence ID" value="KAK4493066.1"/>
    <property type="molecule type" value="Genomic_DNA"/>
</dbReference>
<gene>
    <name evidence="6" type="ORF">RD792_018102</name>
</gene>
<protein>
    <recommendedName>
        <fullName evidence="5">NAB domain-containing protein</fullName>
    </recommendedName>
</protein>
<evidence type="ECO:0000313" key="6">
    <source>
        <dbReference type="EMBL" id="KAK4493066.1"/>
    </source>
</evidence>
<organism evidence="6 7">
    <name type="scientific">Penstemon davidsonii</name>
    <dbReference type="NCBI Taxonomy" id="160366"/>
    <lineage>
        <taxon>Eukaryota</taxon>
        <taxon>Viridiplantae</taxon>
        <taxon>Streptophyta</taxon>
        <taxon>Embryophyta</taxon>
        <taxon>Tracheophyta</taxon>
        <taxon>Spermatophyta</taxon>
        <taxon>Magnoliopsida</taxon>
        <taxon>eudicotyledons</taxon>
        <taxon>Gunneridae</taxon>
        <taxon>Pentapetalae</taxon>
        <taxon>asterids</taxon>
        <taxon>lamiids</taxon>
        <taxon>Lamiales</taxon>
        <taxon>Plantaginaceae</taxon>
        <taxon>Cheloneae</taxon>
        <taxon>Penstemon</taxon>
    </lineage>
</organism>
<evidence type="ECO:0000256" key="4">
    <source>
        <dbReference type="SAM" id="MobiDB-lite"/>
    </source>
</evidence>
<feature type="coiled-coil region" evidence="3">
    <location>
        <begin position="189"/>
        <end position="461"/>
    </location>
</feature>
<feature type="compositionally biased region" description="Basic residues" evidence="4">
    <location>
        <begin position="1449"/>
        <end position="1458"/>
    </location>
</feature>
<feature type="coiled-coil region" evidence="3">
    <location>
        <begin position="1108"/>
        <end position="1216"/>
    </location>
</feature>
<accession>A0ABR0DV07</accession>
<keyword evidence="7" id="KW-1185">Reference proteome</keyword>
<dbReference type="Pfam" id="PF07765">
    <property type="entry name" value="KIP1"/>
    <property type="match status" value="1"/>
</dbReference>
<keyword evidence="1 3" id="KW-0175">Coiled coil</keyword>
<comment type="similarity">
    <text evidence="2">Belongs to the NET family.</text>
</comment>
<dbReference type="PROSITE" id="PS51774">
    <property type="entry name" value="NAB"/>
    <property type="match status" value="1"/>
</dbReference>
<dbReference type="PANTHER" id="PTHR32258:SF6">
    <property type="entry name" value="PROTEIN NETWORKED 1A"/>
    <property type="match status" value="1"/>
</dbReference>
<feature type="coiled-coil region" evidence="3">
    <location>
        <begin position="665"/>
        <end position="797"/>
    </location>
</feature>
<evidence type="ECO:0000259" key="5">
    <source>
        <dbReference type="PROSITE" id="PS51774"/>
    </source>
</evidence>
<evidence type="ECO:0000313" key="7">
    <source>
        <dbReference type="Proteomes" id="UP001291926"/>
    </source>
</evidence>
<proteinExistence type="inferred from homology"/>
<feature type="compositionally biased region" description="Basic and acidic residues" evidence="4">
    <location>
        <begin position="124"/>
        <end position="133"/>
    </location>
</feature>
<evidence type="ECO:0000256" key="3">
    <source>
        <dbReference type="SAM" id="Coils"/>
    </source>
</evidence>
<feature type="region of interest" description="Disordered" evidence="4">
    <location>
        <begin position="1447"/>
        <end position="1466"/>
    </location>
</feature>
<sequence length="1711" mass="198318">MATLQHSESRRLYSWWWDSHNSPKNSKWLQENIKDMDSKVKTMIKLIEEDADSFARRAEMYYKKRPELMKLVEEFYRAYRALAERYNHATGELRHAHRTIAKAFPDQVPLELVEDSPSKSPSSSHDKEPHTPETKWPARALFDDESQFFLGSDVNTLTKSKEDLEGGMRKRGLKKFHDIFGVKEDIQISNSVRDEMLQLSKEMKNLKDKNLKAESEVLGLKKALADMEAEKEDVLLEYQRCLEKLSSIEGDLYNAQKDSIKLGEKSSRAEIEVQTLKEALLQLEAQKNAELIKHKEYMEKIFKLEAMISRLQEDNKGLDNRANEAESEAQALKNEISRLELEKEEVIHQYKQCLGKISDLENVISVMEDEARLLKMKAEGAEIEVSELKKALSDLKMEKEASALRYKCCLETISKLEKDLFIAKEEIKRLTNEVLTGTAKLENAEEKCTFLEMSNQSLRIEADNLSKKIAMKDLELSEKLEELEKLQTCMQNEHLHHAKTEATLLTLENLHSKSQDDQRALALELKSVLRMLNELEVSKNGLEEEISRSRDENRTLSQTNLDSVVSMENMQNEILSLREIKERLEKEVLSHMDLSNSLHREILCLRKEIEGLKQSYQALIEQVRCLHDDNSNLRQICEKGNNEKDIFSNKLHNMEELLKQKSVIESDLNCELESSQEKVKTLQESCQILHGEKGTLAFEKASLMSQLQAITENMHNLLEKNAVLENSLSTSKVELEGLREKSKGLESICELLKNERSYLLIERDNLAFKLENVERRLESLEKRCVGLEEKNAYAEKEKEDMHCKVEELEISLSVEKQERTSSQLQSETRLSGLENQIRFLQEENQWKKKEFEDELDKALKAQFEISILQKFIKDMEEKNYSLIIECQKHVEASKLTEKLISELESESLEQQVESELLLDEIERLRLGIYQVFRALETDSDCVPEDKFENEQAFVHFILENVEDMKCSISKHEDDKQLLLVENSVLLTLLEQLESKATEIDVQKLYLEKEFKTMEEAYSQVKLDNKYLLKKFSDLKEEKYRVDQYNDAVLLEFFEIYNQSSILKSFGEEKITEVKLLLEDMNRQYEVNDSLVKETNSLKEKLGSEKVENVRLKEAVHKLEMENRGMRESSVQMKQDMLKGKESLLQTEAKLLDTEMKLEESMNIRANLEKNVLQLSENNESLNVVNTHLKSEVCLLREEIEEKIIREQTLILELKDKINEFELWEAEASSFYFDLQISSVNEVLFENKVRELTGVCQILENERVSKASEIEEMKGEICSMKNEIMGLKSQISAYAPVVDSLRDDITILEHTALLRAKVKAAHNHEAKFFDVPSHPSSPEILPEDQSLLSLQNLHMRIKAVGKLMEEKNNPVLRRRSSSKTKEELVAICELEQLKPRRSFTRDKHEASKKKGHSISNELSETPKLQKIKTKGSEIKIGMLMKDIPLDQVTKHGKNRKKGSSGKDDQMLELWETAEDGKKDQTIGESLRMSYKMTEKDIVYDQFDSVKHKSEPPSTDSDVEKELGVDKLQVSRRSTEINQEVNNRIILERLASDAQKLESLQTTVESLRMKLDTNKKNKKAKNVDFEMVDEQLQEAEETVVCLFDLNEKLVKDIEECPSPDGKDIKSRRRKVTAQARKGTERIGRLQLELQKIQYILLKNEDEKKNKTRSKFFRSKTIVLRDFIYNGRKNSGKRKKGPLCGCFRASSSRNERSP</sequence>
<feature type="domain" description="NAB" evidence="5">
    <location>
        <begin position="13"/>
        <end position="93"/>
    </location>
</feature>
<dbReference type="InterPro" id="IPR011684">
    <property type="entry name" value="NAB"/>
</dbReference>
<feature type="coiled-coil region" evidence="3">
    <location>
        <begin position="823"/>
        <end position="850"/>
    </location>
</feature>
<dbReference type="Proteomes" id="UP001291926">
    <property type="component" value="Unassembled WGS sequence"/>
</dbReference>
<name>A0ABR0DV07_9LAMI</name>
<evidence type="ECO:0000256" key="2">
    <source>
        <dbReference type="ARBA" id="ARBA00038006"/>
    </source>
</evidence>
<feature type="coiled-coil region" evidence="3">
    <location>
        <begin position="525"/>
        <end position="622"/>
    </location>
</feature>
<feature type="region of interest" description="Disordered" evidence="4">
    <location>
        <begin position="112"/>
        <end position="134"/>
    </location>
</feature>
<dbReference type="InterPro" id="IPR051861">
    <property type="entry name" value="NET_actin-binding_domain"/>
</dbReference>
<reference evidence="6 7" key="1">
    <citation type="journal article" date="2023" name="bioRxiv">
        <title>Genome report: Whole genome sequence and annotation of Penstemon davidsonii.</title>
        <authorList>
            <person name="Ostevik K.L."/>
            <person name="Alabady M."/>
            <person name="Zhang M."/>
            <person name="Rausher M.D."/>
        </authorList>
    </citation>
    <scope>NUCLEOTIDE SEQUENCE [LARGE SCALE GENOMIC DNA]</scope>
    <source>
        <strain evidence="6">DNT005</strain>
        <tissue evidence="6">Whole leaf</tissue>
    </source>
</reference>
<evidence type="ECO:0000256" key="1">
    <source>
        <dbReference type="ARBA" id="ARBA00023054"/>
    </source>
</evidence>
<comment type="caution">
    <text evidence="6">The sequence shown here is derived from an EMBL/GenBank/DDBJ whole genome shotgun (WGS) entry which is preliminary data.</text>
</comment>
<dbReference type="PANTHER" id="PTHR32258">
    <property type="entry name" value="PROTEIN NETWORKED 4A"/>
    <property type="match status" value="1"/>
</dbReference>